<protein>
    <submittedName>
        <fullName evidence="3">Putative phage tail component-like protein</fullName>
    </submittedName>
</protein>
<evidence type="ECO:0000313" key="3">
    <source>
        <dbReference type="EMBL" id="MBB5887752.1"/>
    </source>
</evidence>
<dbReference type="Gene3D" id="2.40.30.200">
    <property type="match status" value="1"/>
</dbReference>
<reference evidence="3 4" key="1">
    <citation type="submission" date="2020-08" db="EMBL/GenBank/DDBJ databases">
        <title>Genomic Encyclopedia of Type Strains, Phase IV (KMG-IV): sequencing the most valuable type-strain genomes for metagenomic binning, comparative biology and taxonomic classification.</title>
        <authorList>
            <person name="Goeker M."/>
        </authorList>
    </citation>
    <scope>NUCLEOTIDE SEQUENCE [LARGE SCALE GENOMIC DNA]</scope>
    <source>
        <strain evidence="3 4">DSM 14925</strain>
    </source>
</reference>
<dbReference type="RefSeq" id="WP_183539214.1">
    <property type="nucleotide sequence ID" value="NZ_JACHHV010000007.1"/>
</dbReference>
<gene>
    <name evidence="3" type="ORF">HNQ37_000626</name>
</gene>
<dbReference type="Pfam" id="PF22768">
    <property type="entry name" value="SPP1_Dit"/>
    <property type="match status" value="1"/>
</dbReference>
<dbReference type="AlphaFoldDB" id="A0A841C832"/>
<organism evidence="3 4">
    <name type="scientific">Lactovum miscens</name>
    <dbReference type="NCBI Taxonomy" id="190387"/>
    <lineage>
        <taxon>Bacteria</taxon>
        <taxon>Bacillati</taxon>
        <taxon>Bacillota</taxon>
        <taxon>Bacilli</taxon>
        <taxon>Lactobacillales</taxon>
        <taxon>Streptococcaceae</taxon>
        <taxon>Lactovum</taxon>
    </lineage>
</organism>
<dbReference type="InterPro" id="IPR008841">
    <property type="entry name" value="Siphovirus-type_tail_N"/>
</dbReference>
<evidence type="ECO:0000313" key="4">
    <source>
        <dbReference type="Proteomes" id="UP000562464"/>
    </source>
</evidence>
<feature type="domain" description="Siphovirus-type tail component RIFT-related" evidence="1">
    <location>
        <begin position="44"/>
        <end position="128"/>
    </location>
</feature>
<evidence type="ECO:0000259" key="2">
    <source>
        <dbReference type="Pfam" id="PF22768"/>
    </source>
</evidence>
<dbReference type="EMBL" id="JACHHV010000007">
    <property type="protein sequence ID" value="MBB5887752.1"/>
    <property type="molecule type" value="Genomic_DNA"/>
</dbReference>
<feature type="domain" description="Siphovirus-type tail component C-terminal" evidence="2">
    <location>
        <begin position="431"/>
        <end position="497"/>
    </location>
</feature>
<dbReference type="Gene3D" id="2.60.120.860">
    <property type="match status" value="1"/>
</dbReference>
<dbReference type="Proteomes" id="UP000562464">
    <property type="component" value="Unassembled WGS sequence"/>
</dbReference>
<sequence length="514" mass="56522">MAFSIKFNEIELSDIVDGFTSIQRDTGGGFTTNLQSSNGAPQTTRYGQDFLFNTVNTKTITVNYVLHGNLSDWTLKRNRIASILNVTTPSPLIFGDEPNKVWYAVADGNQTLAEDLTTMTATGVLTFLVPSGISESTYTQTLNSENSGGENGTITKNSDGSYSALINNQGSLETFPTVKIKFPSDNGYVGIVGQSGLIEVGNKEEADTQSYLYNEKMLDASGSTLFSKLTQASITQSPANNGVALNGTLKYDGDGIRLGNYGTGSSYHGGVLKFDVPTDLSGHKGAKNWYSWFNIFFWAQAFGQTGIIQLWYMDKNDVPIIMNEVVKSDMSGNTAYWKGWVADGKGGIRLITQASFQANNAESNQSSPNAMYWQGGGAQDLLKNGANIGFYWYGRHNFYVPEIENMEVDHIYVDLGAYSNKSMVSNISLRKLTFEEQNETLYKDVPNKFSANSELNIDMNNGKIIKDSLPTNNLFVLGSKFFSLPPGQSELKIIPSSWFTGDLDIEVTWIERNL</sequence>
<name>A0A841C832_9LACT</name>
<dbReference type="NCBIfam" id="TIGR01633">
    <property type="entry name" value="phi3626_gp14_N"/>
    <property type="match status" value="1"/>
</dbReference>
<dbReference type="InterPro" id="IPR006520">
    <property type="entry name" value="Dit_BPSPP_N"/>
</dbReference>
<keyword evidence="4" id="KW-1185">Reference proteome</keyword>
<dbReference type="InterPro" id="IPR054738">
    <property type="entry name" value="Siphovirus-type_tail_C"/>
</dbReference>
<dbReference type="Pfam" id="PF05709">
    <property type="entry name" value="Sipho_tail"/>
    <property type="match status" value="1"/>
</dbReference>
<proteinExistence type="predicted"/>
<evidence type="ECO:0000259" key="1">
    <source>
        <dbReference type="Pfam" id="PF05709"/>
    </source>
</evidence>
<comment type="caution">
    <text evidence="3">The sequence shown here is derived from an EMBL/GenBank/DDBJ whole genome shotgun (WGS) entry which is preliminary data.</text>
</comment>
<accession>A0A841C832</accession>